<accession>A0ABQ4XAZ8</accession>
<dbReference type="InterPro" id="IPR036691">
    <property type="entry name" value="Endo/exonu/phosph_ase_sf"/>
</dbReference>
<organism evidence="3 4">
    <name type="scientific">Tanacetum coccineum</name>
    <dbReference type="NCBI Taxonomy" id="301880"/>
    <lineage>
        <taxon>Eukaryota</taxon>
        <taxon>Viridiplantae</taxon>
        <taxon>Streptophyta</taxon>
        <taxon>Embryophyta</taxon>
        <taxon>Tracheophyta</taxon>
        <taxon>Spermatophyta</taxon>
        <taxon>Magnoliopsida</taxon>
        <taxon>eudicotyledons</taxon>
        <taxon>Gunneridae</taxon>
        <taxon>Pentapetalae</taxon>
        <taxon>asterids</taxon>
        <taxon>campanulids</taxon>
        <taxon>Asterales</taxon>
        <taxon>Asteraceae</taxon>
        <taxon>Asteroideae</taxon>
        <taxon>Anthemideae</taxon>
        <taxon>Anthemidinae</taxon>
        <taxon>Tanacetum</taxon>
    </lineage>
</organism>
<evidence type="ECO:0000313" key="4">
    <source>
        <dbReference type="Proteomes" id="UP001151760"/>
    </source>
</evidence>
<comment type="caution">
    <text evidence="3">The sequence shown here is derived from an EMBL/GenBank/DDBJ whole genome shotgun (WGS) entry which is preliminary data.</text>
</comment>
<dbReference type="EMBL" id="BQNB010009361">
    <property type="protein sequence ID" value="GJS62447.1"/>
    <property type="molecule type" value="Genomic_DNA"/>
</dbReference>
<keyword evidence="3" id="KW-0695">RNA-directed DNA polymerase</keyword>
<dbReference type="PANTHER" id="PTHR33116">
    <property type="entry name" value="REVERSE TRANSCRIPTASE ZINC-BINDING DOMAIN-CONTAINING PROTEIN-RELATED-RELATED"/>
    <property type="match status" value="1"/>
</dbReference>
<feature type="compositionally biased region" description="Basic and acidic residues" evidence="1">
    <location>
        <begin position="227"/>
        <end position="241"/>
    </location>
</feature>
<keyword evidence="2" id="KW-0732">Signal</keyword>
<sequence>MLQLATYEMFVWRMVMLLMFTSFSRNRKQREPRNKNYQPNVPQPRNNVFVEAGNNSFTAVLKTGTTNPNLAVESALAIVLDDSCLLERDFSFSLVGKIKDINALSNLYFILANEGFENLKLSYIGGQWVLIEMDSIASKEKISKHFGVGSWFYELKPASNSFVSDDRIKVIVKGQVYWIHVKEIKPWSPEFIIENEESSSDDESERQEEVQKSGNYANDFEPGNENDIDHLSESSSEKNLDKLSQPKNGLLDANVGVSTDKSGSYNFPKLKAGGSILEVMDELIKGNFSFDYVFSPAMGYSGGILCAWDPTLFVKDSSTDLTERRMLWDYISHLIKSWDGECVLFGDFNEVCFKHERHGLIDLPIEVYSYTWYHKSAFKISKLDSFLISKGLLSLFPSILALGLDRHLSDHRPILMRELKVDYGPTMFCLFHSWFEKKGFDDMVEDSWKNSALMEQNSRSNDEIVNERSKLLKDFLEFNSSTSLDLAQKAKIRWAIEGDENSKLVEGNWILKDLERNVSYDEIKRAVWDCGINKSPGPDGFTFGFFRRYWKLIDQDVVDAILLFFSSSSFPRGCNSSFFALIPKTQDAKLVKYFRPISWISSMYKFITKILAIYRLSLVISDLVDDVVFVGKWDMSNLSAIIKVLKWFIGCSTLSALFTYLGVKVGGFMSRLSSWDDVIANLTSRLSKWNLKTLFIGGRLTFIKSALSSLSLYHMSIFKVPMSILNKMKATRRNFFNGVEISDRRLSLISWKKILAFKKNGGLGVSSFFALNRALLFK</sequence>
<dbReference type="GO" id="GO:0003964">
    <property type="term" value="F:RNA-directed DNA polymerase activity"/>
    <property type="evidence" value="ECO:0007669"/>
    <property type="project" value="UniProtKB-KW"/>
</dbReference>
<keyword evidence="3" id="KW-0548">Nucleotidyltransferase</keyword>
<gene>
    <name evidence="3" type="ORF">Tco_0657231</name>
</gene>
<feature type="signal peptide" evidence="2">
    <location>
        <begin position="1"/>
        <end position="26"/>
    </location>
</feature>
<proteinExistence type="predicted"/>
<keyword evidence="4" id="KW-1185">Reference proteome</keyword>
<feature type="region of interest" description="Disordered" evidence="1">
    <location>
        <begin position="196"/>
        <end position="247"/>
    </location>
</feature>
<evidence type="ECO:0000256" key="1">
    <source>
        <dbReference type="SAM" id="MobiDB-lite"/>
    </source>
</evidence>
<protein>
    <submittedName>
        <fullName evidence="3">RNA-directed DNA polymerase, eukaryota</fullName>
    </submittedName>
</protein>
<keyword evidence="3" id="KW-0808">Transferase</keyword>
<dbReference type="PANTHER" id="PTHR33116:SF79">
    <property type="entry name" value="REVERSE TRANSCRIPTASE DOMAIN, ZINC FINGER, CCHC-TYPE-RELATED"/>
    <property type="match status" value="1"/>
</dbReference>
<reference evidence="3" key="1">
    <citation type="journal article" date="2022" name="Int. J. Mol. Sci.">
        <title>Draft Genome of Tanacetum Coccineum: Genomic Comparison of Closely Related Tanacetum-Family Plants.</title>
        <authorList>
            <person name="Yamashiro T."/>
            <person name="Shiraishi A."/>
            <person name="Nakayama K."/>
            <person name="Satake H."/>
        </authorList>
    </citation>
    <scope>NUCLEOTIDE SEQUENCE</scope>
</reference>
<dbReference type="SUPFAM" id="SSF56219">
    <property type="entry name" value="DNase I-like"/>
    <property type="match status" value="1"/>
</dbReference>
<feature type="chain" id="PRO_5046537211" evidence="2">
    <location>
        <begin position="27"/>
        <end position="778"/>
    </location>
</feature>
<reference evidence="3" key="2">
    <citation type="submission" date="2022-01" db="EMBL/GenBank/DDBJ databases">
        <authorList>
            <person name="Yamashiro T."/>
            <person name="Shiraishi A."/>
            <person name="Satake H."/>
            <person name="Nakayama K."/>
        </authorList>
    </citation>
    <scope>NUCLEOTIDE SEQUENCE</scope>
</reference>
<feature type="compositionally biased region" description="Acidic residues" evidence="1">
    <location>
        <begin position="196"/>
        <end position="206"/>
    </location>
</feature>
<evidence type="ECO:0000256" key="2">
    <source>
        <dbReference type="SAM" id="SignalP"/>
    </source>
</evidence>
<dbReference type="Proteomes" id="UP001151760">
    <property type="component" value="Unassembled WGS sequence"/>
</dbReference>
<evidence type="ECO:0000313" key="3">
    <source>
        <dbReference type="EMBL" id="GJS62447.1"/>
    </source>
</evidence>
<name>A0ABQ4XAZ8_9ASTR</name>
<dbReference type="Gene3D" id="3.60.10.10">
    <property type="entry name" value="Endonuclease/exonuclease/phosphatase"/>
    <property type="match status" value="1"/>
</dbReference>